<dbReference type="InterPro" id="IPR004089">
    <property type="entry name" value="MCPsignal_dom"/>
</dbReference>
<dbReference type="PROSITE" id="PS50111">
    <property type="entry name" value="CHEMOTAXIS_TRANSDUC_2"/>
    <property type="match status" value="1"/>
</dbReference>
<keyword evidence="4" id="KW-0812">Transmembrane</keyword>
<dbReference type="Gene3D" id="1.10.287.950">
    <property type="entry name" value="Methyl-accepting chemotaxis protein"/>
    <property type="match status" value="1"/>
</dbReference>
<comment type="caution">
    <text evidence="6">The sequence shown here is derived from an EMBL/GenBank/DDBJ whole genome shotgun (WGS) entry which is preliminary data.</text>
</comment>
<sequence length="554" mass="60902">MSKYGTRIFSAAAVSGTASLILAQLINMPDLISLREAAAIVATTGITTAVLYYMMIRPQILLSHQITHRLTHSGSDYDPKRHSLPAYLKGEMQRLEQQLTIYSELRSKLSGHGGRIAIAAAEMSYAADQMKAKIHDEVADTEQIVVSARQIHDTVEHMVSQTQEAARAAGEAKTINSHGKKAVDETIPQMEGTRQQVNTNAELIAQLEAKSEEIKAVTRVISDIAEQTNLLALNAAIEAARAGEQGRGFAVVADEVRALAAKTSDATQQIGDTVNQINLEIKNAVGNSKELTVTIDHGVQMTQNISTHLNDIYDRSEAIEHSISTIASSVQENSHNISHISSIVQETSKRLQLTEEEIASIAQRSLALSETAEKIYEAFGDTELGEPHDSAKNEAIEAAIAIGALLSQAIERGTLNEQQVFDTKYQPIKGTNPTKYSTEYDKFSDQNFPSIQEPILTRNTSIAYAGAVDINGYFPTHNKRFCQPLTGDHAKDLLQNRTKRIFNDRTGSRCGSNTRPFLLQTYKRDTGEVMHDLSVPIYVNGRHWGGFRIGYRSE</sequence>
<evidence type="ECO:0000313" key="7">
    <source>
        <dbReference type="Proteomes" id="UP001147830"/>
    </source>
</evidence>
<proteinExistence type="predicted"/>
<dbReference type="GO" id="GO:0016020">
    <property type="term" value="C:membrane"/>
    <property type="evidence" value="ECO:0007669"/>
    <property type="project" value="UniProtKB-SubCell"/>
</dbReference>
<dbReference type="GO" id="GO:0006935">
    <property type="term" value="P:chemotaxis"/>
    <property type="evidence" value="ECO:0007669"/>
    <property type="project" value="UniProtKB-ARBA"/>
</dbReference>
<dbReference type="GO" id="GO:0007165">
    <property type="term" value="P:signal transduction"/>
    <property type="evidence" value="ECO:0007669"/>
    <property type="project" value="UniProtKB-KW"/>
</dbReference>
<dbReference type="PANTHER" id="PTHR32089">
    <property type="entry name" value="METHYL-ACCEPTING CHEMOTAXIS PROTEIN MCPB"/>
    <property type="match status" value="1"/>
</dbReference>
<evidence type="ECO:0000256" key="3">
    <source>
        <dbReference type="PROSITE-ProRule" id="PRU00284"/>
    </source>
</evidence>
<evidence type="ECO:0000313" key="6">
    <source>
        <dbReference type="EMBL" id="MCT7357655.1"/>
    </source>
</evidence>
<protein>
    <submittedName>
        <fullName evidence="6">Methyl-accepting chemotaxis protein</fullName>
    </submittedName>
</protein>
<gene>
    <name evidence="6" type="ORF">NYR02_01295</name>
</gene>
<keyword evidence="7" id="KW-1185">Reference proteome</keyword>
<dbReference type="CDD" id="cd11386">
    <property type="entry name" value="MCP_signal"/>
    <property type="match status" value="1"/>
</dbReference>
<dbReference type="PANTHER" id="PTHR32089:SF112">
    <property type="entry name" value="LYSOZYME-LIKE PROTEIN-RELATED"/>
    <property type="match status" value="1"/>
</dbReference>
<feature type="domain" description="Methyl-accepting transducer" evidence="5">
    <location>
        <begin position="112"/>
        <end position="348"/>
    </location>
</feature>
<dbReference type="Pfam" id="PF00015">
    <property type="entry name" value="MCPsignal"/>
    <property type="match status" value="1"/>
</dbReference>
<name>A0A9X2WCK1_9GAMM</name>
<evidence type="ECO:0000256" key="2">
    <source>
        <dbReference type="ARBA" id="ARBA00023224"/>
    </source>
</evidence>
<dbReference type="Proteomes" id="UP001147830">
    <property type="component" value="Unassembled WGS sequence"/>
</dbReference>
<keyword evidence="4" id="KW-0472">Membrane</keyword>
<feature type="transmembrane region" description="Helical" evidence="4">
    <location>
        <begin position="6"/>
        <end position="25"/>
    </location>
</feature>
<reference evidence="6" key="2">
    <citation type="submission" date="2022-08" db="EMBL/GenBank/DDBJ databases">
        <authorList>
            <person name="Dong C."/>
        </authorList>
    </citation>
    <scope>NUCLEOTIDE SEQUENCE</scope>
    <source>
        <strain evidence="6">59MF3M-4</strain>
    </source>
</reference>
<reference evidence="6" key="1">
    <citation type="journal article" date="2022" name="Front. Microbiol.">
        <title>Genome-based taxonomic rearrangement of Oceanobacter-related bacteria including the description of Thalassolituus hydrocarbonoclasticus sp. nov. and Thalassolituus pacificus sp. nov. and emended description of the genus Thalassolituus.</title>
        <authorList>
            <person name="Dong C."/>
            <person name="Wei L."/>
            <person name="Wang J."/>
            <person name="Lai Q."/>
            <person name="Huang Z."/>
            <person name="Shao Z."/>
        </authorList>
    </citation>
    <scope>NUCLEOTIDE SEQUENCE</scope>
    <source>
        <strain evidence="6">59MF3M-4</strain>
    </source>
</reference>
<organism evidence="6 7">
    <name type="scientific">Thalassolituus pacificus</name>
    <dbReference type="NCBI Taxonomy" id="2975440"/>
    <lineage>
        <taxon>Bacteria</taxon>
        <taxon>Pseudomonadati</taxon>
        <taxon>Pseudomonadota</taxon>
        <taxon>Gammaproteobacteria</taxon>
        <taxon>Oceanospirillales</taxon>
        <taxon>Oceanospirillaceae</taxon>
        <taxon>Thalassolituus</taxon>
    </lineage>
</organism>
<dbReference type="AlphaFoldDB" id="A0A9X2WCK1"/>
<dbReference type="SMART" id="SM00283">
    <property type="entry name" value="MA"/>
    <property type="match status" value="1"/>
</dbReference>
<keyword evidence="2 3" id="KW-0807">Transducer</keyword>
<feature type="transmembrane region" description="Helical" evidence="4">
    <location>
        <begin position="37"/>
        <end position="55"/>
    </location>
</feature>
<accession>A0A9X2WCK1</accession>
<evidence type="ECO:0000259" key="5">
    <source>
        <dbReference type="PROSITE" id="PS50111"/>
    </source>
</evidence>
<dbReference type="SUPFAM" id="SSF58104">
    <property type="entry name" value="Methyl-accepting chemotaxis protein (MCP) signaling domain"/>
    <property type="match status" value="1"/>
</dbReference>
<dbReference type="EMBL" id="JAOANI010000004">
    <property type="protein sequence ID" value="MCT7357655.1"/>
    <property type="molecule type" value="Genomic_DNA"/>
</dbReference>
<dbReference type="RefSeq" id="WP_260974591.1">
    <property type="nucleotide sequence ID" value="NZ_JAOANI010000004.1"/>
</dbReference>
<evidence type="ECO:0000256" key="1">
    <source>
        <dbReference type="ARBA" id="ARBA00004370"/>
    </source>
</evidence>
<comment type="subcellular location">
    <subcellularLocation>
        <location evidence="1">Membrane</location>
    </subcellularLocation>
</comment>
<keyword evidence="4" id="KW-1133">Transmembrane helix</keyword>
<evidence type="ECO:0000256" key="4">
    <source>
        <dbReference type="SAM" id="Phobius"/>
    </source>
</evidence>